<evidence type="ECO:0000313" key="2">
    <source>
        <dbReference type="Proteomes" id="UP001519460"/>
    </source>
</evidence>
<sequence>TGREALQQEPASRKTEVEKIPASTDFIYLPISSREIKSGAKTVTFSAENCLC</sequence>
<name>A0ABD0LEZ8_9CAEN</name>
<reference evidence="1 2" key="1">
    <citation type="journal article" date="2023" name="Sci. Data">
        <title>Genome assembly of the Korean intertidal mud-creeper Batillaria attramentaria.</title>
        <authorList>
            <person name="Patra A.K."/>
            <person name="Ho P.T."/>
            <person name="Jun S."/>
            <person name="Lee S.J."/>
            <person name="Kim Y."/>
            <person name="Won Y.J."/>
        </authorList>
    </citation>
    <scope>NUCLEOTIDE SEQUENCE [LARGE SCALE GENOMIC DNA]</scope>
    <source>
        <strain evidence="1">Wonlab-2016</strain>
    </source>
</reference>
<dbReference type="Proteomes" id="UP001519460">
    <property type="component" value="Unassembled WGS sequence"/>
</dbReference>
<evidence type="ECO:0000313" key="1">
    <source>
        <dbReference type="EMBL" id="KAK7498047.1"/>
    </source>
</evidence>
<protein>
    <submittedName>
        <fullName evidence="1">Uncharacterized protein</fullName>
    </submittedName>
</protein>
<accession>A0ABD0LEZ8</accession>
<organism evidence="1 2">
    <name type="scientific">Batillaria attramentaria</name>
    <dbReference type="NCBI Taxonomy" id="370345"/>
    <lineage>
        <taxon>Eukaryota</taxon>
        <taxon>Metazoa</taxon>
        <taxon>Spiralia</taxon>
        <taxon>Lophotrochozoa</taxon>
        <taxon>Mollusca</taxon>
        <taxon>Gastropoda</taxon>
        <taxon>Caenogastropoda</taxon>
        <taxon>Sorbeoconcha</taxon>
        <taxon>Cerithioidea</taxon>
        <taxon>Batillariidae</taxon>
        <taxon>Batillaria</taxon>
    </lineage>
</organism>
<comment type="caution">
    <text evidence="1">The sequence shown here is derived from an EMBL/GenBank/DDBJ whole genome shotgun (WGS) entry which is preliminary data.</text>
</comment>
<dbReference type="AlphaFoldDB" id="A0ABD0LEZ8"/>
<proteinExistence type="predicted"/>
<feature type="non-terminal residue" evidence="1">
    <location>
        <position position="1"/>
    </location>
</feature>
<keyword evidence="2" id="KW-1185">Reference proteome</keyword>
<gene>
    <name evidence="1" type="ORF">BaRGS_00010635</name>
</gene>
<dbReference type="EMBL" id="JACVVK020000053">
    <property type="protein sequence ID" value="KAK7498047.1"/>
    <property type="molecule type" value="Genomic_DNA"/>
</dbReference>